<feature type="compositionally biased region" description="Basic and acidic residues" evidence="1">
    <location>
        <begin position="45"/>
        <end position="58"/>
    </location>
</feature>
<dbReference type="Proteomes" id="UP001465755">
    <property type="component" value="Unassembled WGS sequence"/>
</dbReference>
<gene>
    <name evidence="2" type="ORF">WJX73_007665</name>
</gene>
<sequence length="201" mass="22830">MCSHCGGQRPKGRPSEDRPVPAWKIRSGSKHGKSYENKTRRRGRVERNPNDTPLRDGNRDRVIGLLTERAVKTLIYYLSETNMHVYYWLCTFYRDHAIPRDGHWDDVSGETFLRTLLNMPIEHAAVPMGRNASPLHSLGRGCGVDPRNLAQRIMDIRTQLAAEMIQDLKEVSAENATLMRETVTLSFNLNNVVAHPVDKGP</sequence>
<comment type="caution">
    <text evidence="2">The sequence shown here is derived from an EMBL/GenBank/DDBJ whole genome shotgun (WGS) entry which is preliminary data.</text>
</comment>
<dbReference type="Gene3D" id="1.10.1200.210">
    <property type="entry name" value="Chaperonin-like RbcX"/>
    <property type="match status" value="1"/>
</dbReference>
<dbReference type="SUPFAM" id="SSF158615">
    <property type="entry name" value="RbcX-like"/>
    <property type="match status" value="1"/>
</dbReference>
<dbReference type="AlphaFoldDB" id="A0AAW1P019"/>
<evidence type="ECO:0000313" key="3">
    <source>
        <dbReference type="Proteomes" id="UP001465755"/>
    </source>
</evidence>
<accession>A0AAW1P019</accession>
<evidence type="ECO:0000256" key="1">
    <source>
        <dbReference type="SAM" id="MobiDB-lite"/>
    </source>
</evidence>
<keyword evidence="3" id="KW-1185">Reference proteome</keyword>
<reference evidence="2 3" key="1">
    <citation type="journal article" date="2024" name="Nat. Commun.">
        <title>Phylogenomics reveals the evolutionary origins of lichenization in chlorophyte algae.</title>
        <authorList>
            <person name="Puginier C."/>
            <person name="Libourel C."/>
            <person name="Otte J."/>
            <person name="Skaloud P."/>
            <person name="Haon M."/>
            <person name="Grisel S."/>
            <person name="Petersen M."/>
            <person name="Berrin J.G."/>
            <person name="Delaux P.M."/>
            <person name="Dal Grande F."/>
            <person name="Keller J."/>
        </authorList>
    </citation>
    <scope>NUCLEOTIDE SEQUENCE [LARGE SCALE GENOMIC DNA]</scope>
    <source>
        <strain evidence="2 3">SAG 2036</strain>
    </source>
</reference>
<organism evidence="2 3">
    <name type="scientific">Symbiochloris irregularis</name>
    <dbReference type="NCBI Taxonomy" id="706552"/>
    <lineage>
        <taxon>Eukaryota</taxon>
        <taxon>Viridiplantae</taxon>
        <taxon>Chlorophyta</taxon>
        <taxon>core chlorophytes</taxon>
        <taxon>Trebouxiophyceae</taxon>
        <taxon>Trebouxiales</taxon>
        <taxon>Trebouxiaceae</taxon>
        <taxon>Symbiochloris</taxon>
    </lineage>
</organism>
<dbReference type="EMBL" id="JALJOQ010000093">
    <property type="protein sequence ID" value="KAK9798982.1"/>
    <property type="molecule type" value="Genomic_DNA"/>
</dbReference>
<dbReference type="InterPro" id="IPR038052">
    <property type="entry name" value="Chaperonin_RbcX_sf"/>
</dbReference>
<protein>
    <submittedName>
        <fullName evidence="2">Uncharacterized protein</fullName>
    </submittedName>
</protein>
<name>A0AAW1P019_9CHLO</name>
<feature type="region of interest" description="Disordered" evidence="1">
    <location>
        <begin position="1"/>
        <end position="58"/>
    </location>
</feature>
<evidence type="ECO:0000313" key="2">
    <source>
        <dbReference type="EMBL" id="KAK9798982.1"/>
    </source>
</evidence>
<proteinExistence type="predicted"/>